<feature type="transmembrane region" description="Helical" evidence="7">
    <location>
        <begin position="429"/>
        <end position="446"/>
    </location>
</feature>
<dbReference type="EMBL" id="CP046566">
    <property type="protein sequence ID" value="QGW28783.1"/>
    <property type="molecule type" value="Genomic_DNA"/>
</dbReference>
<dbReference type="GO" id="GO:0005886">
    <property type="term" value="C:plasma membrane"/>
    <property type="evidence" value="ECO:0007669"/>
    <property type="project" value="UniProtKB-SubCell"/>
</dbReference>
<keyword evidence="4 7" id="KW-0812">Transmembrane</keyword>
<organism evidence="8 9">
    <name type="scientific">Phnomibacter ginsenosidimutans</name>
    <dbReference type="NCBI Taxonomy" id="2676868"/>
    <lineage>
        <taxon>Bacteria</taxon>
        <taxon>Pseudomonadati</taxon>
        <taxon>Bacteroidota</taxon>
        <taxon>Chitinophagia</taxon>
        <taxon>Chitinophagales</taxon>
        <taxon>Chitinophagaceae</taxon>
        <taxon>Phnomibacter</taxon>
    </lineage>
</organism>
<feature type="transmembrane region" description="Helical" evidence="7">
    <location>
        <begin position="178"/>
        <end position="196"/>
    </location>
</feature>
<keyword evidence="6 7" id="KW-0472">Membrane</keyword>
<feature type="transmembrane region" description="Helical" evidence="7">
    <location>
        <begin position="12"/>
        <end position="32"/>
    </location>
</feature>
<feature type="transmembrane region" description="Helical" evidence="7">
    <location>
        <begin position="388"/>
        <end position="409"/>
    </location>
</feature>
<feature type="transmembrane region" description="Helical" evidence="7">
    <location>
        <begin position="296"/>
        <end position="314"/>
    </location>
</feature>
<feature type="transmembrane region" description="Helical" evidence="7">
    <location>
        <begin position="452"/>
        <end position="472"/>
    </location>
</feature>
<feature type="transmembrane region" description="Helical" evidence="7">
    <location>
        <begin position="365"/>
        <end position="382"/>
    </location>
</feature>
<keyword evidence="3" id="KW-1003">Cell membrane</keyword>
<name>A0A6I6GAW0_9BACT</name>
<dbReference type="RefSeq" id="WP_157479136.1">
    <property type="nucleotide sequence ID" value="NZ_CP046566.1"/>
</dbReference>
<comment type="similarity">
    <text evidence="2">Belongs to the polysaccharide synthase family.</text>
</comment>
<evidence type="ECO:0000256" key="6">
    <source>
        <dbReference type="ARBA" id="ARBA00023136"/>
    </source>
</evidence>
<keyword evidence="9" id="KW-1185">Reference proteome</keyword>
<dbReference type="KEGG" id="fls:GLV81_12330"/>
<dbReference type="AlphaFoldDB" id="A0A6I6GAW0"/>
<reference evidence="8 9" key="1">
    <citation type="submission" date="2019-11" db="EMBL/GenBank/DDBJ databases">
        <authorList>
            <person name="Im W.T."/>
        </authorList>
    </citation>
    <scope>NUCLEOTIDE SEQUENCE [LARGE SCALE GENOMIC DNA]</scope>
    <source>
        <strain evidence="8 9">SB-02</strain>
    </source>
</reference>
<sequence>MKVSGSSAALQVLTGSFFGKFINLVALALVTPHLGPSGFGQLVVVGIIVGIFNIVIDIGFENYYIYRTKITGPERTSAEDIETIEHIVFTLRFYSNLILFTAQIVASFALTGILFDSPVDTYLRILSLNYLFAIPGRINEIRFKKRMQFKVVAQSKVLGDLIGATAKVILVFSGLGLVGWAIGIVAGGAVNTLYLARRGGYKPKLINIPVRWRKEVFWFARHSWFSGVGIYLNNQVGNILLKAYMPLTNIGYLQFGYSYTVEIQSGILASQLHVMLPYYSNFQHDRPRVSKAINQLIELSLLVMGGPAIIGAVYAEELVIFLFGEVWRSAIPIVQIYCCYVVLRILVSPCLSILSALGKMKETTFITYSNLILGALASLFVLVFTKSIIWYAVAFAATGLATEYVKALLGLKLLKIAPTSLFLDVKMNLISLAILSCAAMTLQYFYQPEGIMGLAFSFGLLLAILFGIQFYLNRKVFVYLFEKLKISTSFLSVKNK</sequence>
<evidence type="ECO:0000256" key="7">
    <source>
        <dbReference type="SAM" id="Phobius"/>
    </source>
</evidence>
<dbReference type="PANTHER" id="PTHR30250">
    <property type="entry name" value="PST FAMILY PREDICTED COLANIC ACID TRANSPORTER"/>
    <property type="match status" value="1"/>
</dbReference>
<comment type="subcellular location">
    <subcellularLocation>
        <location evidence="1">Cell membrane</location>
        <topology evidence="1">Multi-pass membrane protein</topology>
    </subcellularLocation>
</comment>
<evidence type="ECO:0000313" key="8">
    <source>
        <dbReference type="EMBL" id="QGW28783.1"/>
    </source>
</evidence>
<dbReference type="Proteomes" id="UP000426027">
    <property type="component" value="Chromosome"/>
</dbReference>
<accession>A0A6I6GAW0</accession>
<dbReference type="PANTHER" id="PTHR30250:SF10">
    <property type="entry name" value="LIPOPOLYSACCHARIDE BIOSYNTHESIS PROTEIN WZXC"/>
    <property type="match status" value="1"/>
</dbReference>
<feature type="transmembrane region" description="Helical" evidence="7">
    <location>
        <begin position="38"/>
        <end position="60"/>
    </location>
</feature>
<evidence type="ECO:0000256" key="1">
    <source>
        <dbReference type="ARBA" id="ARBA00004651"/>
    </source>
</evidence>
<protein>
    <submittedName>
        <fullName evidence="8">Oligosaccharide flippase family protein</fullName>
    </submittedName>
</protein>
<keyword evidence="5 7" id="KW-1133">Transmembrane helix</keyword>
<evidence type="ECO:0000313" key="9">
    <source>
        <dbReference type="Proteomes" id="UP000426027"/>
    </source>
</evidence>
<feature type="transmembrane region" description="Helical" evidence="7">
    <location>
        <begin position="93"/>
        <end position="115"/>
    </location>
</feature>
<proteinExistence type="inferred from homology"/>
<evidence type="ECO:0000256" key="2">
    <source>
        <dbReference type="ARBA" id="ARBA00007430"/>
    </source>
</evidence>
<evidence type="ECO:0000256" key="4">
    <source>
        <dbReference type="ARBA" id="ARBA00022692"/>
    </source>
</evidence>
<gene>
    <name evidence="8" type="ORF">GLV81_12330</name>
</gene>
<evidence type="ECO:0000256" key="5">
    <source>
        <dbReference type="ARBA" id="ARBA00022989"/>
    </source>
</evidence>
<dbReference type="InterPro" id="IPR050833">
    <property type="entry name" value="Poly_Biosynth_Transport"/>
</dbReference>
<dbReference type="Pfam" id="PF13440">
    <property type="entry name" value="Polysacc_synt_3"/>
    <property type="match status" value="1"/>
</dbReference>
<evidence type="ECO:0000256" key="3">
    <source>
        <dbReference type="ARBA" id="ARBA00022475"/>
    </source>
</evidence>
<feature type="transmembrane region" description="Helical" evidence="7">
    <location>
        <begin position="334"/>
        <end position="358"/>
    </location>
</feature>